<sequence length="62" mass="7079">MARQPGRSKSLKRPDIYDALRRKGMSKTKAARISNAVANRTIRHRGGKKGRKHKRGRGKRRA</sequence>
<reference evidence="2 3" key="1">
    <citation type="submission" date="2018-07" db="EMBL/GenBank/DDBJ databases">
        <authorList>
            <person name="Connors B.J."/>
            <person name="Brown B.K."/>
            <person name="Maher T."/>
            <person name="Clarke K."/>
            <person name="Robinson M."/>
            <person name="Levine L."/>
            <person name="Dantico L."/>
            <person name="Garlena R.A."/>
            <person name="Russell D.A."/>
            <person name="Pope W.H."/>
            <person name="Jacobs-Se D."/>
            <person name="Hatfull G.F."/>
        </authorList>
    </citation>
    <scope>NUCLEOTIDE SEQUENCE [LARGE SCALE GENOMIC DNA]</scope>
</reference>
<evidence type="ECO:0000256" key="1">
    <source>
        <dbReference type="SAM" id="MobiDB-lite"/>
    </source>
</evidence>
<evidence type="ECO:0000313" key="2">
    <source>
        <dbReference type="EMBL" id="AXH68284.1"/>
    </source>
</evidence>
<feature type="compositionally biased region" description="Basic residues" evidence="1">
    <location>
        <begin position="41"/>
        <end position="62"/>
    </location>
</feature>
<accession>A0A345MCR3</accession>
<evidence type="ECO:0000313" key="3">
    <source>
        <dbReference type="Proteomes" id="UP000260127"/>
    </source>
</evidence>
<dbReference type="Proteomes" id="UP000260127">
    <property type="component" value="Segment"/>
</dbReference>
<proteinExistence type="predicted"/>
<feature type="region of interest" description="Disordered" evidence="1">
    <location>
        <begin position="24"/>
        <end position="62"/>
    </location>
</feature>
<organism evidence="2 3">
    <name type="scientific">Mycobacterium phage Tydolla</name>
    <dbReference type="NCBI Taxonomy" id="2283262"/>
    <lineage>
        <taxon>Viruses</taxon>
        <taxon>Duplodnaviria</taxon>
        <taxon>Heunggongvirae</taxon>
        <taxon>Uroviricota</taxon>
        <taxon>Caudoviricetes</taxon>
        <taxon>Bclasvirinae</taxon>
        <taxon>Pipefishvirus</taxon>
        <taxon>Pipefishvirus athena</taxon>
    </lineage>
</organism>
<dbReference type="EMBL" id="MH576977">
    <property type="protein sequence ID" value="AXH68284.1"/>
    <property type="molecule type" value="Genomic_DNA"/>
</dbReference>
<name>A0A345MCR3_9CAUD</name>
<dbReference type="InterPro" id="IPR055642">
    <property type="entry name" value="DUF7218"/>
</dbReference>
<protein>
    <submittedName>
        <fullName evidence="2">Uncharacterized protein</fullName>
    </submittedName>
</protein>
<dbReference type="Pfam" id="PF23855">
    <property type="entry name" value="DUF7218"/>
    <property type="match status" value="1"/>
</dbReference>
<gene>
    <name evidence="2" type="primary">74</name>
    <name evidence="2" type="ORF">SEA_TYDOLLA_74</name>
</gene>